<dbReference type="RefSeq" id="WP_235420811.1">
    <property type="nucleotide sequence ID" value="NZ_JXRP01000006.1"/>
</dbReference>
<evidence type="ECO:0000259" key="1">
    <source>
        <dbReference type="Pfam" id="PF00389"/>
    </source>
</evidence>
<protein>
    <recommendedName>
        <fullName evidence="1">D-isomer specific 2-hydroxyacid dehydrogenase catalytic domain-containing protein</fullName>
    </recommendedName>
</protein>
<dbReference type="AlphaFoldDB" id="A0A0C2VT73"/>
<proteinExistence type="predicted"/>
<keyword evidence="3" id="KW-1185">Reference proteome</keyword>
<organism evidence="2 3">
    <name type="scientific">Jeotgalibacillus soli</name>
    <dbReference type="NCBI Taxonomy" id="889306"/>
    <lineage>
        <taxon>Bacteria</taxon>
        <taxon>Bacillati</taxon>
        <taxon>Bacillota</taxon>
        <taxon>Bacilli</taxon>
        <taxon>Bacillales</taxon>
        <taxon>Caryophanaceae</taxon>
        <taxon>Jeotgalibacillus</taxon>
    </lineage>
</organism>
<dbReference type="STRING" id="889306.KP78_04970"/>
<dbReference type="Pfam" id="PF00389">
    <property type="entry name" value="2-Hacid_dh"/>
    <property type="match status" value="1"/>
</dbReference>
<dbReference type="PATRIC" id="fig|889306.3.peg.496"/>
<dbReference type="InterPro" id="IPR006139">
    <property type="entry name" value="D-isomer_2_OHA_DH_cat_dom"/>
</dbReference>
<sequence length="59" mass="6885">MIARHGIGLENVDVKAATEKGVFVCSAKRENIGVNRTWEYRAARSREMLERFWDERDCL</sequence>
<name>A0A0C2VT73_9BACL</name>
<dbReference type="SUPFAM" id="SSF52283">
    <property type="entry name" value="Formate/glycerate dehydrogenase catalytic domain-like"/>
    <property type="match status" value="1"/>
</dbReference>
<feature type="domain" description="D-isomer specific 2-hydroxyacid dehydrogenase catalytic" evidence="1">
    <location>
        <begin position="1"/>
        <end position="28"/>
    </location>
</feature>
<accession>A0A0C2VT73</accession>
<dbReference type="EMBL" id="JXRP01000006">
    <property type="protein sequence ID" value="KIL52127.1"/>
    <property type="molecule type" value="Genomic_DNA"/>
</dbReference>
<gene>
    <name evidence="2" type="ORF">KP78_04970</name>
</gene>
<evidence type="ECO:0000313" key="2">
    <source>
        <dbReference type="EMBL" id="KIL52127.1"/>
    </source>
</evidence>
<comment type="caution">
    <text evidence="2">The sequence shown here is derived from an EMBL/GenBank/DDBJ whole genome shotgun (WGS) entry which is preliminary data.</text>
</comment>
<dbReference type="Proteomes" id="UP000031938">
    <property type="component" value="Unassembled WGS sequence"/>
</dbReference>
<evidence type="ECO:0000313" key="3">
    <source>
        <dbReference type="Proteomes" id="UP000031938"/>
    </source>
</evidence>
<dbReference type="GO" id="GO:0016616">
    <property type="term" value="F:oxidoreductase activity, acting on the CH-OH group of donors, NAD or NADP as acceptor"/>
    <property type="evidence" value="ECO:0007669"/>
    <property type="project" value="InterPro"/>
</dbReference>
<reference evidence="2 3" key="1">
    <citation type="submission" date="2015-01" db="EMBL/GenBank/DDBJ databases">
        <title>Genome sequencing of Jeotgalibacillus soli.</title>
        <authorList>
            <person name="Goh K.M."/>
            <person name="Chan K.-G."/>
            <person name="Yaakop A.S."/>
            <person name="Ee R."/>
            <person name="Gan H.M."/>
            <person name="Chan C.S."/>
        </authorList>
    </citation>
    <scope>NUCLEOTIDE SEQUENCE [LARGE SCALE GENOMIC DNA]</scope>
    <source>
        <strain evidence="2 3">P9</strain>
    </source>
</reference>
<dbReference type="GO" id="GO:0051287">
    <property type="term" value="F:NAD binding"/>
    <property type="evidence" value="ECO:0007669"/>
    <property type="project" value="InterPro"/>
</dbReference>
<dbReference type="Gene3D" id="3.40.50.720">
    <property type="entry name" value="NAD(P)-binding Rossmann-like Domain"/>
    <property type="match status" value="1"/>
</dbReference>